<sequence length="212" mass="24742">MDMSTMNLNEHSQTQSNSFINSPHSHIQPRYASRKEHSDKIPTRCLDRAYWVSLLESSSLNDEDKLLIRLRKIDRLPWKEVQAQFNRERGTEAQQGKLQMRITRIPRKAERAKLRQKTPDITQQPDLVASGCAEGTYNHETLFYDQETWIPTCQAPSHLDQSTWCPLSYTDSYNHQNSVAFSPYCNGLISGYQPPSFDFEENFQWEQNGHNF</sequence>
<accession>A0A420HMB3</accession>
<evidence type="ECO:0000313" key="2">
    <source>
        <dbReference type="EMBL" id="RKF58570.1"/>
    </source>
</evidence>
<feature type="region of interest" description="Disordered" evidence="1">
    <location>
        <begin position="1"/>
        <end position="39"/>
    </location>
</feature>
<dbReference type="EMBL" id="MCBR01018212">
    <property type="protein sequence ID" value="RKF58570.1"/>
    <property type="molecule type" value="Genomic_DNA"/>
</dbReference>
<proteinExistence type="predicted"/>
<reference evidence="2 3" key="1">
    <citation type="journal article" date="2018" name="BMC Genomics">
        <title>Comparative genome analyses reveal sequence features reflecting distinct modes of host-adaptation between dicot and monocot powdery mildew.</title>
        <authorList>
            <person name="Wu Y."/>
            <person name="Ma X."/>
            <person name="Pan Z."/>
            <person name="Kale S.D."/>
            <person name="Song Y."/>
            <person name="King H."/>
            <person name="Zhang Q."/>
            <person name="Presley C."/>
            <person name="Deng X."/>
            <person name="Wei C.I."/>
            <person name="Xiao S."/>
        </authorList>
    </citation>
    <scope>NUCLEOTIDE SEQUENCE [LARGE SCALE GENOMIC DNA]</scope>
    <source>
        <strain evidence="2">UCSC1</strain>
    </source>
</reference>
<organism evidence="2 3">
    <name type="scientific">Golovinomyces cichoracearum</name>
    <dbReference type="NCBI Taxonomy" id="62708"/>
    <lineage>
        <taxon>Eukaryota</taxon>
        <taxon>Fungi</taxon>
        <taxon>Dikarya</taxon>
        <taxon>Ascomycota</taxon>
        <taxon>Pezizomycotina</taxon>
        <taxon>Leotiomycetes</taxon>
        <taxon>Erysiphales</taxon>
        <taxon>Erysiphaceae</taxon>
        <taxon>Golovinomyces</taxon>
    </lineage>
</organism>
<evidence type="ECO:0000313" key="3">
    <source>
        <dbReference type="Proteomes" id="UP000285405"/>
    </source>
</evidence>
<evidence type="ECO:0000256" key="1">
    <source>
        <dbReference type="SAM" id="MobiDB-lite"/>
    </source>
</evidence>
<dbReference type="AlphaFoldDB" id="A0A420HMB3"/>
<feature type="compositionally biased region" description="Polar residues" evidence="1">
    <location>
        <begin position="1"/>
        <end position="25"/>
    </location>
</feature>
<dbReference type="Proteomes" id="UP000285405">
    <property type="component" value="Unassembled WGS sequence"/>
</dbReference>
<gene>
    <name evidence="2" type="ORF">GcC1_182034</name>
</gene>
<protein>
    <submittedName>
        <fullName evidence="2">Uncharacterized protein</fullName>
    </submittedName>
</protein>
<name>A0A420HMB3_9PEZI</name>
<comment type="caution">
    <text evidence="2">The sequence shown here is derived from an EMBL/GenBank/DDBJ whole genome shotgun (WGS) entry which is preliminary data.</text>
</comment>